<dbReference type="Proteomes" id="UP001164539">
    <property type="component" value="Chromosome 2"/>
</dbReference>
<evidence type="ECO:0000313" key="2">
    <source>
        <dbReference type="Proteomes" id="UP001164539"/>
    </source>
</evidence>
<proteinExistence type="predicted"/>
<accession>A0ACC1YPA8</accession>
<evidence type="ECO:0000313" key="1">
    <source>
        <dbReference type="EMBL" id="KAJ4724984.1"/>
    </source>
</evidence>
<dbReference type="EMBL" id="CM051395">
    <property type="protein sequence ID" value="KAJ4724984.1"/>
    <property type="molecule type" value="Genomic_DNA"/>
</dbReference>
<keyword evidence="2" id="KW-1185">Reference proteome</keyword>
<keyword evidence="1" id="KW-0378">Hydrolase</keyword>
<reference evidence="1 2" key="1">
    <citation type="journal article" date="2023" name="Science">
        <title>Complex scaffold remodeling in plant triterpene biosynthesis.</title>
        <authorList>
            <person name="De La Pena R."/>
            <person name="Hodgson H."/>
            <person name="Liu J.C."/>
            <person name="Stephenson M.J."/>
            <person name="Martin A.C."/>
            <person name="Owen C."/>
            <person name="Harkess A."/>
            <person name="Leebens-Mack J."/>
            <person name="Jimenez L.E."/>
            <person name="Osbourn A."/>
            <person name="Sattely E.S."/>
        </authorList>
    </citation>
    <scope>NUCLEOTIDE SEQUENCE [LARGE SCALE GENOMIC DNA]</scope>
    <source>
        <strain evidence="2">cv. JPN11</strain>
        <tissue evidence="1">Leaf</tissue>
    </source>
</reference>
<comment type="caution">
    <text evidence="1">The sequence shown here is derived from an EMBL/GenBank/DDBJ whole genome shotgun (WGS) entry which is preliminary data.</text>
</comment>
<keyword evidence="1" id="KW-0645">Protease</keyword>
<name>A0ACC1YPA8_MELAZ</name>
<sequence>MDSVRNSTFPLLFFLLFCFSVSTEKQFSIPRLGARRKSIQDEPNTISSSNSEDLQTFFFTQTLDHFNYKPDSYTTFQQRYMINFKYWGGPNVSAPIFVCFGGEESLDYDVEINGFLPENAPRFKALLVYIEHRYYGKSIPFTSLEEAMTNASTFGYLNTAQALADYAAVLLHIKKNYAAERSPVIVVGGSYGGMLAAWFRLKYPHIALGALASSAPILYFDGITPNPQVGYYTVVTKDFQEASESCYETVSKSWAEINEIASMPNGLSILSEKFRTCKPLNKAFELQDYLDSMYADAAQYNEPPRYPVNVVCGAIDAAPEGTDILGKIFAGVVAYMGNQSCYDMGGFGSPTQSYDTWTWQICTELVMPIGHGYNDTMFPPAPFDLKSFTKTCEGLFGVKPNPHWVTTYYGGQDLKLILHRFASNIIFSNGLRDPYSSGGVLESISDSVIAVSTVNGSHCLDILVAQESDPQWLVMQRKAEVKIIEGWIAHYHSDLLEFQDENHA</sequence>
<protein>
    <submittedName>
        <fullName evidence="1">Lysosomal Pro-X carboxypeptidase</fullName>
    </submittedName>
</protein>
<gene>
    <name evidence="1" type="ORF">OWV82_003915</name>
</gene>
<organism evidence="1 2">
    <name type="scientific">Melia azedarach</name>
    <name type="common">Chinaberry tree</name>
    <dbReference type="NCBI Taxonomy" id="155640"/>
    <lineage>
        <taxon>Eukaryota</taxon>
        <taxon>Viridiplantae</taxon>
        <taxon>Streptophyta</taxon>
        <taxon>Embryophyta</taxon>
        <taxon>Tracheophyta</taxon>
        <taxon>Spermatophyta</taxon>
        <taxon>Magnoliopsida</taxon>
        <taxon>eudicotyledons</taxon>
        <taxon>Gunneridae</taxon>
        <taxon>Pentapetalae</taxon>
        <taxon>rosids</taxon>
        <taxon>malvids</taxon>
        <taxon>Sapindales</taxon>
        <taxon>Meliaceae</taxon>
        <taxon>Melia</taxon>
    </lineage>
</organism>
<keyword evidence="1" id="KW-0121">Carboxypeptidase</keyword>